<evidence type="ECO:0000256" key="7">
    <source>
        <dbReference type="ARBA" id="ARBA00039272"/>
    </source>
</evidence>
<sequence length="174" mass="20258">MAELHIFGRIESAENFKKSILFCKWSFHTGSGWKLLNGNSEGQTQECRDFYRKKLAWDHPIDLHYTTHTLQGSPKLLLQIFSRDNYGRILFTAYGTCSVPMIPGFHQIKCHTWKPIGNWQDRLRDKFLGMTLQLKTPSLLANSTDRFELLTETEGDVDINFQIITRNFNKFGCH</sequence>
<evidence type="ECO:0000256" key="2">
    <source>
        <dbReference type="ARBA" id="ARBA00022490"/>
    </source>
</evidence>
<keyword evidence="9" id="KW-1185">Reference proteome</keyword>
<dbReference type="GO" id="GO:0060271">
    <property type="term" value="P:cilium assembly"/>
    <property type="evidence" value="ECO:0007669"/>
    <property type="project" value="TreeGrafter"/>
</dbReference>
<dbReference type="Pfam" id="PF07162">
    <property type="entry name" value="B9-C2"/>
    <property type="match status" value="1"/>
</dbReference>
<dbReference type="PROSITE" id="PS51381">
    <property type="entry name" value="C2_B9"/>
    <property type="match status" value="1"/>
</dbReference>
<evidence type="ECO:0000256" key="5">
    <source>
        <dbReference type="ARBA" id="ARBA00023273"/>
    </source>
</evidence>
<evidence type="ECO:0000256" key="6">
    <source>
        <dbReference type="ARBA" id="ARBA00038411"/>
    </source>
</evidence>
<proteinExistence type="inferred from homology"/>
<comment type="similarity">
    <text evidence="6">Belongs to the B9D family.</text>
</comment>
<organism evidence="8 9">
    <name type="scientific">Cotesia congregata</name>
    <name type="common">Parasitoid wasp</name>
    <name type="synonym">Apanteles congregatus</name>
    <dbReference type="NCBI Taxonomy" id="51543"/>
    <lineage>
        <taxon>Eukaryota</taxon>
        <taxon>Metazoa</taxon>
        <taxon>Ecdysozoa</taxon>
        <taxon>Arthropoda</taxon>
        <taxon>Hexapoda</taxon>
        <taxon>Insecta</taxon>
        <taxon>Pterygota</taxon>
        <taxon>Neoptera</taxon>
        <taxon>Endopterygota</taxon>
        <taxon>Hymenoptera</taxon>
        <taxon>Apocrita</taxon>
        <taxon>Ichneumonoidea</taxon>
        <taxon>Braconidae</taxon>
        <taxon>Microgastrinae</taxon>
        <taxon>Cotesia</taxon>
    </lineage>
</organism>
<evidence type="ECO:0000313" key="8">
    <source>
        <dbReference type="EMBL" id="CAG5100854.1"/>
    </source>
</evidence>
<evidence type="ECO:0000256" key="4">
    <source>
        <dbReference type="ARBA" id="ARBA00023212"/>
    </source>
</evidence>
<reference evidence="8" key="1">
    <citation type="submission" date="2021-04" db="EMBL/GenBank/DDBJ databases">
        <authorList>
            <person name="Chebbi M.A.C M."/>
        </authorList>
    </citation>
    <scope>NUCLEOTIDE SEQUENCE</scope>
</reference>
<dbReference type="PANTHER" id="PTHR12968">
    <property type="entry name" value="B9 DOMAIN-CONTAINING"/>
    <property type="match status" value="1"/>
</dbReference>
<dbReference type="PANTHER" id="PTHR12968:SF2">
    <property type="entry name" value="B9 DOMAIN-CONTAINING PROTEIN 2"/>
    <property type="match status" value="1"/>
</dbReference>
<comment type="caution">
    <text evidence="8">The sequence shown here is derived from an EMBL/GenBank/DDBJ whole genome shotgun (WGS) entry which is preliminary data.</text>
</comment>
<evidence type="ECO:0000256" key="3">
    <source>
        <dbReference type="ARBA" id="ARBA00022794"/>
    </source>
</evidence>
<evidence type="ECO:0000256" key="1">
    <source>
        <dbReference type="ARBA" id="ARBA00004120"/>
    </source>
</evidence>
<keyword evidence="2" id="KW-0963">Cytoplasm</keyword>
<dbReference type="InterPro" id="IPR010796">
    <property type="entry name" value="C2_B9-type_dom"/>
</dbReference>
<keyword evidence="3" id="KW-0970">Cilium biogenesis/degradation</keyword>
<dbReference type="Proteomes" id="UP000786811">
    <property type="component" value="Unassembled WGS sequence"/>
</dbReference>
<keyword evidence="4" id="KW-0206">Cytoskeleton</keyword>
<dbReference type="GO" id="GO:0036038">
    <property type="term" value="C:MKS complex"/>
    <property type="evidence" value="ECO:0007669"/>
    <property type="project" value="TreeGrafter"/>
</dbReference>
<dbReference type="AlphaFoldDB" id="A0A8J2MWM2"/>
<keyword evidence="5" id="KW-0966">Cell projection</keyword>
<gene>
    <name evidence="8" type="ORF">HICCMSTLAB_LOCUS9927</name>
</gene>
<evidence type="ECO:0000313" key="9">
    <source>
        <dbReference type="Proteomes" id="UP000786811"/>
    </source>
</evidence>
<name>A0A8J2MWM2_COTCN</name>
<dbReference type="EMBL" id="CAJNRD030001122">
    <property type="protein sequence ID" value="CAG5100854.1"/>
    <property type="molecule type" value="Genomic_DNA"/>
</dbReference>
<accession>A0A8J2MWM2</accession>
<comment type="subcellular location">
    <subcellularLocation>
        <location evidence="1">Cytoplasm</location>
        <location evidence="1">Cytoskeleton</location>
        <location evidence="1">Cilium basal body</location>
    </subcellularLocation>
</comment>
<protein>
    <recommendedName>
        <fullName evidence="7">B9 domain-containing protein 2</fullName>
    </recommendedName>
</protein>
<dbReference type="OrthoDB" id="184109at2759"/>